<feature type="transmembrane region" description="Helical" evidence="7">
    <location>
        <begin position="299"/>
        <end position="317"/>
    </location>
</feature>
<feature type="transmembrane region" description="Helical" evidence="7">
    <location>
        <begin position="75"/>
        <end position="97"/>
    </location>
</feature>
<evidence type="ECO:0000256" key="5">
    <source>
        <dbReference type="ARBA" id="ARBA00022989"/>
    </source>
</evidence>
<evidence type="ECO:0000313" key="9">
    <source>
        <dbReference type="Proteomes" id="UP001558652"/>
    </source>
</evidence>
<keyword evidence="9" id="KW-1185">Reference proteome</keyword>
<dbReference type="EMBL" id="JBFDAA010000020">
    <property type="protein sequence ID" value="KAL1115316.1"/>
    <property type="molecule type" value="Genomic_DNA"/>
</dbReference>
<evidence type="ECO:0000313" key="8">
    <source>
        <dbReference type="EMBL" id="KAL1115316.1"/>
    </source>
</evidence>
<organism evidence="8 9">
    <name type="scientific">Ranatra chinensis</name>
    <dbReference type="NCBI Taxonomy" id="642074"/>
    <lineage>
        <taxon>Eukaryota</taxon>
        <taxon>Metazoa</taxon>
        <taxon>Ecdysozoa</taxon>
        <taxon>Arthropoda</taxon>
        <taxon>Hexapoda</taxon>
        <taxon>Insecta</taxon>
        <taxon>Pterygota</taxon>
        <taxon>Neoptera</taxon>
        <taxon>Paraneoptera</taxon>
        <taxon>Hemiptera</taxon>
        <taxon>Heteroptera</taxon>
        <taxon>Panheteroptera</taxon>
        <taxon>Nepomorpha</taxon>
        <taxon>Nepidae</taxon>
        <taxon>Ranatrinae</taxon>
        <taxon>Ranatra</taxon>
    </lineage>
</organism>
<proteinExistence type="inferred from homology"/>
<evidence type="ECO:0000256" key="6">
    <source>
        <dbReference type="ARBA" id="ARBA00023136"/>
    </source>
</evidence>
<dbReference type="Pfam" id="PF09815">
    <property type="entry name" value="XK-related"/>
    <property type="match status" value="1"/>
</dbReference>
<dbReference type="AlphaFoldDB" id="A0ABD0XVL6"/>
<name>A0ABD0XVL6_9HEMI</name>
<evidence type="ECO:0000256" key="4">
    <source>
        <dbReference type="ARBA" id="ARBA00022692"/>
    </source>
</evidence>
<evidence type="ECO:0000256" key="2">
    <source>
        <dbReference type="ARBA" id="ARBA00008789"/>
    </source>
</evidence>
<evidence type="ECO:0000256" key="1">
    <source>
        <dbReference type="ARBA" id="ARBA00004651"/>
    </source>
</evidence>
<reference evidence="8 9" key="1">
    <citation type="submission" date="2024-07" db="EMBL/GenBank/DDBJ databases">
        <title>Chromosome-level genome assembly of the water stick insect Ranatra chinensis (Heteroptera: Nepidae).</title>
        <authorList>
            <person name="Liu X."/>
        </authorList>
    </citation>
    <scope>NUCLEOTIDE SEQUENCE [LARGE SCALE GENOMIC DNA]</scope>
    <source>
        <strain evidence="8">Cailab_2021Rc</strain>
        <tissue evidence="8">Muscle</tissue>
    </source>
</reference>
<keyword evidence="3" id="KW-1003">Cell membrane</keyword>
<keyword evidence="5 7" id="KW-1133">Transmembrane helix</keyword>
<protein>
    <recommendedName>
        <fullName evidence="7">XK-related protein</fullName>
    </recommendedName>
</protein>
<dbReference type="Proteomes" id="UP001558652">
    <property type="component" value="Unassembled WGS sequence"/>
</dbReference>
<comment type="similarity">
    <text evidence="2 7">Belongs to the XK family.</text>
</comment>
<keyword evidence="4 7" id="KW-0812">Transmembrane</keyword>
<feature type="transmembrane region" description="Helical" evidence="7">
    <location>
        <begin position="270"/>
        <end position="287"/>
    </location>
</feature>
<gene>
    <name evidence="8" type="ORF">AAG570_007346</name>
</gene>
<dbReference type="PANTHER" id="PTHR16024">
    <property type="entry name" value="XK-RELATED PROTEIN"/>
    <property type="match status" value="1"/>
</dbReference>
<feature type="transmembrane region" description="Helical" evidence="7">
    <location>
        <begin position="117"/>
        <end position="135"/>
    </location>
</feature>
<keyword evidence="6 7" id="KW-0472">Membrane</keyword>
<dbReference type="InterPro" id="IPR018629">
    <property type="entry name" value="XK-rel"/>
</dbReference>
<comment type="caution">
    <text evidence="8">The sequence shown here is derived from an EMBL/GenBank/DDBJ whole genome shotgun (WGS) entry which is preliminary data.</text>
</comment>
<feature type="transmembrane region" description="Helical" evidence="7">
    <location>
        <begin position="356"/>
        <end position="382"/>
    </location>
</feature>
<comment type="subcellular location">
    <subcellularLocation>
        <location evidence="1">Cell membrane</location>
        <topology evidence="1">Multi-pass membrane protein</topology>
    </subcellularLocation>
    <subcellularLocation>
        <location evidence="7">Membrane</location>
        <topology evidence="7">Multi-pass membrane protein</topology>
    </subcellularLocation>
</comment>
<evidence type="ECO:0000256" key="3">
    <source>
        <dbReference type="ARBA" id="ARBA00022475"/>
    </source>
</evidence>
<dbReference type="GO" id="GO:0005886">
    <property type="term" value="C:plasma membrane"/>
    <property type="evidence" value="ECO:0007669"/>
    <property type="project" value="UniProtKB-SubCell"/>
</dbReference>
<feature type="transmembrane region" description="Helical" evidence="7">
    <location>
        <begin position="329"/>
        <end position="350"/>
    </location>
</feature>
<accession>A0ABD0XVL6</accession>
<sequence>MRVWCSQFPNISLFIHNLFLLRFKLCVCAQADLIPERCSVTNWDILVLLVSIFSHIIDVALDINLAYRYFKHDKTLYFGLTVLFILFPAFVNTFVSVRMYVLNEDTTASSRMAVKKWTIRIFVLLFQLAPVMRYCDSLDYALKSRRAERRNDALEQRRYYELMLKEDSDVALLRVFECFLEAAPQQILQVAIVLIDRGRGMVHQAASILSSLLSMGWSMASYHRLIRFAQHDKSNLTWSGTAMQFLWHFCVTVSRILSIACVASRYPAGVALASALHWAAMTAWLAAFESTQQRPEAKFIRGVFCAILGLVYIFTYLTPSEGKTRNRYLVYYPICFVENIAAIAVWAATVEDSIRFSWYFVPLLVSGIAPFVLGIVFMVLYYRWSIVPLHFF</sequence>
<dbReference type="InterPro" id="IPR050895">
    <property type="entry name" value="XK-related_scramblase"/>
</dbReference>
<dbReference type="PANTHER" id="PTHR16024:SF6">
    <property type="entry name" value="XK-RELATED PROTEIN"/>
    <property type="match status" value="1"/>
</dbReference>
<evidence type="ECO:0000256" key="7">
    <source>
        <dbReference type="RuleBase" id="RU910716"/>
    </source>
</evidence>
<feature type="transmembrane region" description="Helical" evidence="7">
    <location>
        <begin position="45"/>
        <end position="63"/>
    </location>
</feature>